<dbReference type="SUPFAM" id="SSF50129">
    <property type="entry name" value="GroES-like"/>
    <property type="match status" value="1"/>
</dbReference>
<dbReference type="InterPro" id="IPR037124">
    <property type="entry name" value="Chaperonin_GroES_sf"/>
</dbReference>
<dbReference type="AlphaFoldDB" id="A0A1J4KYZ5"/>
<evidence type="ECO:0000256" key="6">
    <source>
        <dbReference type="RuleBase" id="RU003479"/>
    </source>
</evidence>
<evidence type="ECO:0000313" key="8">
    <source>
        <dbReference type="Proteomes" id="UP000179807"/>
    </source>
</evidence>
<keyword evidence="8" id="KW-1185">Reference proteome</keyword>
<comment type="caution">
    <text evidence="7">The sequence shown here is derived from an EMBL/GenBank/DDBJ whole genome shotgun (WGS) entry which is preliminary data.</text>
</comment>
<sequence length="109" mass="12067">MLSFCAPSFSRFFSKQLQIQPLGPRVLIQVESNAEKVGKLFVPETAQQQSNQGVVKAVGPGRFENGKLIPSTLKVGDRVLLPQFGGQVVKFEKKEYTIIDEEAILAVFE</sequence>
<protein>
    <recommendedName>
        <fullName evidence="4">20 kDa chaperonin, chloroplastic</fullName>
    </recommendedName>
    <alternativeName>
        <fullName evidence="3">Chaperonin 10</fullName>
    </alternativeName>
    <alternativeName>
        <fullName evidence="5">Protein Cpn21</fullName>
    </alternativeName>
</protein>
<evidence type="ECO:0000256" key="4">
    <source>
        <dbReference type="ARBA" id="ARBA00073031"/>
    </source>
</evidence>
<proteinExistence type="inferred from homology"/>
<dbReference type="PANTHER" id="PTHR10772">
    <property type="entry name" value="10 KDA HEAT SHOCK PROTEIN"/>
    <property type="match status" value="1"/>
</dbReference>
<dbReference type="CDD" id="cd00320">
    <property type="entry name" value="cpn10"/>
    <property type="match status" value="1"/>
</dbReference>
<dbReference type="GO" id="GO:0005739">
    <property type="term" value="C:mitochondrion"/>
    <property type="evidence" value="ECO:0007669"/>
    <property type="project" value="TreeGrafter"/>
</dbReference>
<dbReference type="Proteomes" id="UP000179807">
    <property type="component" value="Unassembled WGS sequence"/>
</dbReference>
<dbReference type="VEuPathDB" id="TrichDB:TRFO_02751"/>
<dbReference type="InterPro" id="IPR020818">
    <property type="entry name" value="Chaperonin_GroES"/>
</dbReference>
<dbReference type="Pfam" id="PF00166">
    <property type="entry name" value="Cpn10"/>
    <property type="match status" value="1"/>
</dbReference>
<keyword evidence="2 6" id="KW-0143">Chaperone</keyword>
<dbReference type="SMART" id="SM00883">
    <property type="entry name" value="Cpn10"/>
    <property type="match status" value="1"/>
</dbReference>
<dbReference type="GO" id="GO:0005524">
    <property type="term" value="F:ATP binding"/>
    <property type="evidence" value="ECO:0007669"/>
    <property type="project" value="InterPro"/>
</dbReference>
<dbReference type="GO" id="GO:0046872">
    <property type="term" value="F:metal ion binding"/>
    <property type="evidence" value="ECO:0007669"/>
    <property type="project" value="TreeGrafter"/>
</dbReference>
<dbReference type="PANTHER" id="PTHR10772:SF0">
    <property type="entry name" value="10 KDA HEAT SHOCK PROTEIN, MITOCHONDRIAL"/>
    <property type="match status" value="1"/>
</dbReference>
<organism evidence="7 8">
    <name type="scientific">Tritrichomonas foetus</name>
    <dbReference type="NCBI Taxonomy" id="1144522"/>
    <lineage>
        <taxon>Eukaryota</taxon>
        <taxon>Metamonada</taxon>
        <taxon>Parabasalia</taxon>
        <taxon>Tritrichomonadida</taxon>
        <taxon>Tritrichomonadidae</taxon>
        <taxon>Tritrichomonas</taxon>
    </lineage>
</organism>
<evidence type="ECO:0000313" key="7">
    <source>
        <dbReference type="EMBL" id="OHT16473.1"/>
    </source>
</evidence>
<dbReference type="GO" id="GO:0051087">
    <property type="term" value="F:protein-folding chaperone binding"/>
    <property type="evidence" value="ECO:0007669"/>
    <property type="project" value="TreeGrafter"/>
</dbReference>
<dbReference type="GO" id="GO:0044183">
    <property type="term" value="F:protein folding chaperone"/>
    <property type="evidence" value="ECO:0007669"/>
    <property type="project" value="InterPro"/>
</dbReference>
<evidence type="ECO:0000256" key="2">
    <source>
        <dbReference type="ARBA" id="ARBA00023186"/>
    </source>
</evidence>
<dbReference type="Gene3D" id="2.30.33.40">
    <property type="entry name" value="GroES chaperonin"/>
    <property type="match status" value="1"/>
</dbReference>
<dbReference type="OrthoDB" id="184876at2759"/>
<evidence type="ECO:0000256" key="1">
    <source>
        <dbReference type="ARBA" id="ARBA00006975"/>
    </source>
</evidence>
<dbReference type="FunFam" id="2.30.33.40:FF:000001">
    <property type="entry name" value="10 kDa chaperonin"/>
    <property type="match status" value="1"/>
</dbReference>
<evidence type="ECO:0000256" key="3">
    <source>
        <dbReference type="ARBA" id="ARBA00031971"/>
    </source>
</evidence>
<name>A0A1J4KYZ5_9EUKA</name>
<dbReference type="EMBL" id="MLAK01000111">
    <property type="protein sequence ID" value="OHT16473.1"/>
    <property type="molecule type" value="Genomic_DNA"/>
</dbReference>
<gene>
    <name evidence="7" type="primary">groS</name>
    <name evidence="7" type="ORF">TRFO_02751</name>
</gene>
<dbReference type="RefSeq" id="XP_068369609.1">
    <property type="nucleotide sequence ID" value="XM_068490883.1"/>
</dbReference>
<dbReference type="PRINTS" id="PR00297">
    <property type="entry name" value="CHAPERONIN10"/>
</dbReference>
<dbReference type="GO" id="GO:0051082">
    <property type="term" value="F:unfolded protein binding"/>
    <property type="evidence" value="ECO:0007669"/>
    <property type="project" value="TreeGrafter"/>
</dbReference>
<dbReference type="GeneID" id="94825587"/>
<dbReference type="InterPro" id="IPR011032">
    <property type="entry name" value="GroES-like_sf"/>
</dbReference>
<accession>A0A1J4KYZ5</accession>
<comment type="similarity">
    <text evidence="1 6">Belongs to the GroES chaperonin family.</text>
</comment>
<evidence type="ECO:0000256" key="5">
    <source>
        <dbReference type="ARBA" id="ARBA00079398"/>
    </source>
</evidence>
<reference evidence="7" key="1">
    <citation type="submission" date="2016-10" db="EMBL/GenBank/DDBJ databases">
        <authorList>
            <person name="Benchimol M."/>
            <person name="Almeida L.G."/>
            <person name="Vasconcelos A.T."/>
            <person name="Perreira-Neves A."/>
            <person name="Rosa I.A."/>
            <person name="Tasca T."/>
            <person name="Bogo M.R."/>
            <person name="de Souza W."/>
        </authorList>
    </citation>
    <scope>NUCLEOTIDE SEQUENCE [LARGE SCALE GENOMIC DNA]</scope>
    <source>
        <strain evidence="7">K</strain>
    </source>
</reference>